<dbReference type="EC" id="3.6.3.-" evidence="6"/>
<dbReference type="InterPro" id="IPR017871">
    <property type="entry name" value="ABC_transporter-like_CS"/>
</dbReference>
<dbReference type="Pfam" id="PF00005">
    <property type="entry name" value="ABC_tran"/>
    <property type="match status" value="1"/>
</dbReference>
<dbReference type="PANTHER" id="PTHR43117:SF4">
    <property type="entry name" value="OSMOPROTECTANT IMPORT ATP-BINDING PROTEIN OSMV"/>
    <property type="match status" value="1"/>
</dbReference>
<evidence type="ECO:0000256" key="1">
    <source>
        <dbReference type="ARBA" id="ARBA00005417"/>
    </source>
</evidence>
<dbReference type="InterPro" id="IPR003593">
    <property type="entry name" value="AAA+_ATPase"/>
</dbReference>
<evidence type="ECO:0000313" key="7">
    <source>
        <dbReference type="Proteomes" id="UP000050326"/>
    </source>
</evidence>
<keyword evidence="7" id="KW-1185">Reference proteome</keyword>
<evidence type="ECO:0000256" key="2">
    <source>
        <dbReference type="ARBA" id="ARBA00022448"/>
    </source>
</evidence>
<dbReference type="InterPro" id="IPR027417">
    <property type="entry name" value="P-loop_NTPase"/>
</dbReference>
<reference evidence="6 7" key="1">
    <citation type="submission" date="2015-09" db="EMBL/GenBank/DDBJ databases">
        <title>Genome sequence of Oxobacter pfennigii DSM 3222.</title>
        <authorList>
            <person name="Poehlein A."/>
            <person name="Bengelsdorf F.R."/>
            <person name="Schiel-Bengelsdorf B."/>
            <person name="Duerre P."/>
            <person name="Daniel R."/>
        </authorList>
    </citation>
    <scope>NUCLEOTIDE SEQUENCE [LARGE SCALE GENOMIC DNA]</scope>
    <source>
        <strain evidence="6 7">DSM 3222</strain>
    </source>
</reference>
<keyword evidence="2" id="KW-0813">Transport</keyword>
<name>A0A0P8W4B5_9CLOT</name>
<dbReference type="OrthoDB" id="9776556at2"/>
<protein>
    <submittedName>
        <fullName evidence="6">Macrolide export ATP-binding/permease protein MacB</fullName>
        <ecNumber evidence="6">3.6.3.-</ecNumber>
    </submittedName>
</protein>
<dbReference type="InterPro" id="IPR003439">
    <property type="entry name" value="ABC_transporter-like_ATP-bd"/>
</dbReference>
<feature type="domain" description="ABC transporter" evidence="5">
    <location>
        <begin position="87"/>
        <end position="320"/>
    </location>
</feature>
<dbReference type="GO" id="GO:0016887">
    <property type="term" value="F:ATP hydrolysis activity"/>
    <property type="evidence" value="ECO:0007669"/>
    <property type="project" value="InterPro"/>
</dbReference>
<comment type="caution">
    <text evidence="6">The sequence shown here is derived from an EMBL/GenBank/DDBJ whole genome shotgun (WGS) entry which is preliminary data.</text>
</comment>
<dbReference type="PROSITE" id="PS00211">
    <property type="entry name" value="ABC_TRANSPORTER_1"/>
    <property type="match status" value="1"/>
</dbReference>
<dbReference type="SMART" id="SM00382">
    <property type="entry name" value="AAA"/>
    <property type="match status" value="1"/>
</dbReference>
<proteinExistence type="inferred from homology"/>
<evidence type="ECO:0000259" key="5">
    <source>
        <dbReference type="PROSITE" id="PS50893"/>
    </source>
</evidence>
<organism evidence="6 7">
    <name type="scientific">Oxobacter pfennigii</name>
    <dbReference type="NCBI Taxonomy" id="36849"/>
    <lineage>
        <taxon>Bacteria</taxon>
        <taxon>Bacillati</taxon>
        <taxon>Bacillota</taxon>
        <taxon>Clostridia</taxon>
        <taxon>Eubacteriales</taxon>
        <taxon>Clostridiaceae</taxon>
        <taxon>Oxobacter</taxon>
    </lineage>
</organism>
<dbReference type="Proteomes" id="UP000050326">
    <property type="component" value="Unassembled WGS sequence"/>
</dbReference>
<dbReference type="PATRIC" id="fig|36849.3.peg.4548"/>
<dbReference type="AlphaFoldDB" id="A0A0P8W4B5"/>
<accession>A0A0P8W4B5</accession>
<keyword evidence="3" id="KW-0547">Nucleotide-binding</keyword>
<sequence length="337" mass="37690">MTMDKELYKLINTLPLSELIYRYPLVSDFLANMRINILSKDMAFPEILDTVDETIEEEFGISKIDLPLHLYEFLMTFNDTCSGEDELSSLTIIGGCNKSGQAENISLTLNKGDVAAIVGPTGSGKSRLLGDIECLAQRDTPTNRLILINNKELTEEKRFDMNGKLVAQLSQNMNYIMDLTVREFLEIHARSRFSPDIQNTISLCMDCANGLAGEKFSGDTKVTQLSGGQSRALMIADTAFISSSPLVLIDEIENAGIDRKQAIKVLTKKDKIVLIATHDPLLALSADRRIVIKNGGIHKVIETTQEEMRILEQIEKMDNTMQQLRNKLRFGELITEI</sequence>
<gene>
    <name evidence="6" type="primary">macB_9</name>
    <name evidence="6" type="ORF">OXPF_43020</name>
</gene>
<dbReference type="EMBL" id="LKET01000068">
    <property type="protein sequence ID" value="KPU42517.1"/>
    <property type="molecule type" value="Genomic_DNA"/>
</dbReference>
<comment type="similarity">
    <text evidence="1">Belongs to the ABC transporter superfamily.</text>
</comment>
<dbReference type="PROSITE" id="PS50893">
    <property type="entry name" value="ABC_TRANSPORTER_2"/>
    <property type="match status" value="1"/>
</dbReference>
<dbReference type="PANTHER" id="PTHR43117">
    <property type="entry name" value="OSMOPROTECTANT IMPORT ATP-BINDING PROTEIN OSMV"/>
    <property type="match status" value="1"/>
</dbReference>
<dbReference type="GO" id="GO:0005524">
    <property type="term" value="F:ATP binding"/>
    <property type="evidence" value="ECO:0007669"/>
    <property type="project" value="UniProtKB-KW"/>
</dbReference>
<evidence type="ECO:0000256" key="3">
    <source>
        <dbReference type="ARBA" id="ARBA00022741"/>
    </source>
</evidence>
<dbReference type="SUPFAM" id="SSF52540">
    <property type="entry name" value="P-loop containing nucleoside triphosphate hydrolases"/>
    <property type="match status" value="1"/>
</dbReference>
<keyword evidence="6" id="KW-0378">Hydrolase</keyword>
<keyword evidence="4 6" id="KW-0067">ATP-binding</keyword>
<dbReference type="STRING" id="36849.OXPF_43020"/>
<evidence type="ECO:0000256" key="4">
    <source>
        <dbReference type="ARBA" id="ARBA00022840"/>
    </source>
</evidence>
<evidence type="ECO:0000313" key="6">
    <source>
        <dbReference type="EMBL" id="KPU42517.1"/>
    </source>
</evidence>
<dbReference type="Gene3D" id="3.40.50.300">
    <property type="entry name" value="P-loop containing nucleotide triphosphate hydrolases"/>
    <property type="match status" value="1"/>
</dbReference>